<organism evidence="1 2">
    <name type="scientific">Umbra pygmaea</name>
    <name type="common">Eastern mudminnow</name>
    <dbReference type="NCBI Taxonomy" id="75934"/>
    <lineage>
        <taxon>Eukaryota</taxon>
        <taxon>Metazoa</taxon>
        <taxon>Chordata</taxon>
        <taxon>Craniata</taxon>
        <taxon>Vertebrata</taxon>
        <taxon>Euteleostomi</taxon>
        <taxon>Actinopterygii</taxon>
        <taxon>Neopterygii</taxon>
        <taxon>Teleostei</taxon>
        <taxon>Protacanthopterygii</taxon>
        <taxon>Esociformes</taxon>
        <taxon>Umbridae</taxon>
        <taxon>Umbra</taxon>
    </lineage>
</organism>
<proteinExistence type="predicted"/>
<evidence type="ECO:0000313" key="1">
    <source>
        <dbReference type="EMBL" id="KAL1022417.1"/>
    </source>
</evidence>
<comment type="caution">
    <text evidence="1">The sequence shown here is derived from an EMBL/GenBank/DDBJ whole genome shotgun (WGS) entry which is preliminary data.</text>
</comment>
<gene>
    <name evidence="1" type="ORF">UPYG_G00026710</name>
</gene>
<accession>A0ABD0YAZ9</accession>
<reference evidence="1 2" key="1">
    <citation type="submission" date="2024-06" db="EMBL/GenBank/DDBJ databases">
        <authorList>
            <person name="Pan Q."/>
            <person name="Wen M."/>
            <person name="Jouanno E."/>
            <person name="Zahm M."/>
            <person name="Klopp C."/>
            <person name="Cabau C."/>
            <person name="Louis A."/>
            <person name="Berthelot C."/>
            <person name="Parey E."/>
            <person name="Roest Crollius H."/>
            <person name="Montfort J."/>
            <person name="Robinson-Rechavi M."/>
            <person name="Bouchez O."/>
            <person name="Lampietro C."/>
            <person name="Lopez Roques C."/>
            <person name="Donnadieu C."/>
            <person name="Postlethwait J."/>
            <person name="Bobe J."/>
            <person name="Verreycken H."/>
            <person name="Guiguen Y."/>
        </authorList>
    </citation>
    <scope>NUCLEOTIDE SEQUENCE [LARGE SCALE GENOMIC DNA]</scope>
    <source>
        <strain evidence="1">Up_M1</strain>
        <tissue evidence="1">Testis</tissue>
    </source>
</reference>
<dbReference type="Proteomes" id="UP001557470">
    <property type="component" value="Unassembled WGS sequence"/>
</dbReference>
<dbReference type="AlphaFoldDB" id="A0ABD0YAZ9"/>
<protein>
    <submittedName>
        <fullName evidence="1">Uncharacterized protein</fullName>
    </submittedName>
</protein>
<name>A0ABD0YAZ9_UMBPY</name>
<dbReference type="EMBL" id="JAGEUA010000001">
    <property type="protein sequence ID" value="KAL1022417.1"/>
    <property type="molecule type" value="Genomic_DNA"/>
</dbReference>
<keyword evidence="2" id="KW-1185">Reference proteome</keyword>
<evidence type="ECO:0000313" key="2">
    <source>
        <dbReference type="Proteomes" id="UP001557470"/>
    </source>
</evidence>
<sequence>MGNKQRAPPSMGVTEGIQAMETSAVLSVAVPVVPHPQCGCHLTLLPPSPGMEGVVGVVLQKGVSVVGPPFESRVCCPPSLFSWVWRGRPPDCRPYVLCSVYCVHFELLPCVF</sequence>